<keyword evidence="5" id="KW-1003">Cell membrane</keyword>
<evidence type="ECO:0000256" key="6">
    <source>
        <dbReference type="ARBA" id="ARBA00022692"/>
    </source>
</evidence>
<evidence type="ECO:0000256" key="8">
    <source>
        <dbReference type="ARBA" id="ARBA00023136"/>
    </source>
</evidence>
<evidence type="ECO:0000256" key="7">
    <source>
        <dbReference type="ARBA" id="ARBA00022989"/>
    </source>
</evidence>
<feature type="transmembrane region" description="Helical" evidence="10">
    <location>
        <begin position="314"/>
        <end position="342"/>
    </location>
</feature>
<comment type="function">
    <text evidence="9">Part of the ABC transporter complex hrt involved in hemin import. Responsible for the translocation of the substrate across the membrane.</text>
</comment>
<feature type="transmembrane region" description="Helical" evidence="10">
    <location>
        <begin position="21"/>
        <end position="43"/>
    </location>
</feature>
<evidence type="ECO:0000313" key="13">
    <source>
        <dbReference type="EMBL" id="QIB69909.1"/>
    </source>
</evidence>
<dbReference type="InterPro" id="IPR003838">
    <property type="entry name" value="ABC3_permease_C"/>
</dbReference>
<evidence type="ECO:0000313" key="14">
    <source>
        <dbReference type="Proteomes" id="UP000466848"/>
    </source>
</evidence>
<evidence type="ECO:0000256" key="3">
    <source>
        <dbReference type="ARBA" id="ARBA00011131"/>
    </source>
</evidence>
<dbReference type="Pfam" id="PF02687">
    <property type="entry name" value="FtsX"/>
    <property type="match status" value="1"/>
</dbReference>
<evidence type="ECO:0000256" key="2">
    <source>
        <dbReference type="ARBA" id="ARBA00008697"/>
    </source>
</evidence>
<reference evidence="13 14" key="1">
    <citation type="submission" date="2020-02" db="EMBL/GenBank/DDBJ databases">
        <authorList>
            <person name="Kim Y.B."/>
            <person name="Roh S.W."/>
        </authorList>
    </citation>
    <scope>NUCLEOTIDE SEQUENCE [LARGE SCALE GENOMIC DNA]</scope>
    <source>
        <strain evidence="13 14">DSM 103574</strain>
    </source>
</reference>
<dbReference type="PANTHER" id="PTHR43738:SF2">
    <property type="entry name" value="ABC TRANSPORTER PERMEASE"/>
    <property type="match status" value="1"/>
</dbReference>
<keyword evidence="14" id="KW-1185">Reference proteome</keyword>
<proteinExistence type="inferred from homology"/>
<keyword evidence="8 10" id="KW-0472">Membrane</keyword>
<dbReference type="Proteomes" id="UP000466848">
    <property type="component" value="Chromosome"/>
</dbReference>
<evidence type="ECO:0000256" key="9">
    <source>
        <dbReference type="ARBA" id="ARBA00024973"/>
    </source>
</evidence>
<comment type="similarity">
    <text evidence="2">Belongs to the ABC-4 integral membrane protein family. HrtB subfamily.</text>
</comment>
<dbReference type="Pfam" id="PF12704">
    <property type="entry name" value="MacB_PCD"/>
    <property type="match status" value="1"/>
</dbReference>
<organism evidence="13 14">
    <name type="scientific">Aminipila butyrica</name>
    <dbReference type="NCBI Taxonomy" id="433296"/>
    <lineage>
        <taxon>Bacteria</taxon>
        <taxon>Bacillati</taxon>
        <taxon>Bacillota</taxon>
        <taxon>Clostridia</taxon>
        <taxon>Peptostreptococcales</taxon>
        <taxon>Anaerovoracaceae</taxon>
        <taxon>Aminipila</taxon>
    </lineage>
</organism>
<feature type="domain" description="MacB-like periplasmic core" evidence="12">
    <location>
        <begin position="29"/>
        <end position="239"/>
    </location>
</feature>
<dbReference type="GO" id="GO:0005886">
    <property type="term" value="C:plasma membrane"/>
    <property type="evidence" value="ECO:0007669"/>
    <property type="project" value="UniProtKB-SubCell"/>
</dbReference>
<sequence>MDNKPLTTVSIAIHNLKRKPFRSTGLILIVAIFAFVLFGGTMLSKSLENGMDNLSKRMGADILAVPYGYEGNLQSALLRGEPSTFYFDVDTTEKVASVEGVEAASPQLYIATLSAGCCAYPLQLIGFDPETDFVIQPWMSSSLKDSLADGQIVIGSSINAEVGQKLRFFDQNFLIAGRLEKTGMGFDTSVFMNLSTAKKVARESERLQAHPVAENTDLISSIMVKIKNGYEVKDVANNILQTYAKENVHVVVAKNMMNDISSNLQGLTSYIFLLTVILWVLAVGVLIIVFSVTLNSRKREFSIFRVLGATKSKLVRLILCEACLVSLLGSLAGMIAAALVVFPFSTYISSLLGLPYLQPSRGALSILAAMSFLISFTVGPLASAYAAIKIGSSEIYTTVKEGE</sequence>
<name>A0A858BXK9_9FIRM</name>
<accession>A0A858BXK9</accession>
<evidence type="ECO:0000256" key="1">
    <source>
        <dbReference type="ARBA" id="ARBA00004651"/>
    </source>
</evidence>
<feature type="domain" description="ABC3 transporter permease C-terminal" evidence="11">
    <location>
        <begin position="273"/>
        <end position="392"/>
    </location>
</feature>
<evidence type="ECO:0000256" key="4">
    <source>
        <dbReference type="ARBA" id="ARBA00016962"/>
    </source>
</evidence>
<keyword evidence="7 10" id="KW-1133">Transmembrane helix</keyword>
<protein>
    <recommendedName>
        <fullName evidence="4">Putative hemin transport system permease protein HrtB</fullName>
    </recommendedName>
</protein>
<evidence type="ECO:0000256" key="5">
    <source>
        <dbReference type="ARBA" id="ARBA00022475"/>
    </source>
</evidence>
<feature type="transmembrane region" description="Helical" evidence="10">
    <location>
        <begin position="270"/>
        <end position="294"/>
    </location>
</feature>
<evidence type="ECO:0000259" key="11">
    <source>
        <dbReference type="Pfam" id="PF02687"/>
    </source>
</evidence>
<dbReference type="PANTHER" id="PTHR43738">
    <property type="entry name" value="ABC TRANSPORTER, MEMBRANE PROTEIN"/>
    <property type="match status" value="1"/>
</dbReference>
<dbReference type="InterPro" id="IPR025857">
    <property type="entry name" value="MacB_PCD"/>
</dbReference>
<comment type="subcellular location">
    <subcellularLocation>
        <location evidence="1">Cell membrane</location>
        <topology evidence="1">Multi-pass membrane protein</topology>
    </subcellularLocation>
</comment>
<evidence type="ECO:0000259" key="12">
    <source>
        <dbReference type="Pfam" id="PF12704"/>
    </source>
</evidence>
<gene>
    <name evidence="13" type="ORF">Ami103574_11505</name>
</gene>
<feature type="transmembrane region" description="Helical" evidence="10">
    <location>
        <begin position="362"/>
        <end position="388"/>
    </location>
</feature>
<keyword evidence="6 10" id="KW-0812">Transmembrane</keyword>
<dbReference type="KEGG" id="abut:Ami103574_11505"/>
<dbReference type="RefSeq" id="WP_163067149.1">
    <property type="nucleotide sequence ID" value="NZ_CP048649.1"/>
</dbReference>
<dbReference type="EMBL" id="CP048649">
    <property type="protein sequence ID" value="QIB69909.1"/>
    <property type="molecule type" value="Genomic_DNA"/>
</dbReference>
<comment type="subunit">
    <text evidence="3">The complex is composed of two ATP-binding proteins (HrtA), two transmembrane proteins (HrtB) and a solute-binding protein.</text>
</comment>
<evidence type="ECO:0000256" key="10">
    <source>
        <dbReference type="SAM" id="Phobius"/>
    </source>
</evidence>
<dbReference type="InterPro" id="IPR051125">
    <property type="entry name" value="ABC-4/HrtB_transporter"/>
</dbReference>
<dbReference type="AlphaFoldDB" id="A0A858BXK9"/>